<evidence type="ECO:0000313" key="2">
    <source>
        <dbReference type="Proteomes" id="UP000001194"/>
    </source>
</evidence>
<sequence length="200" mass="22574">MDWYTRHTIIASSSPLSKYNHRRYRRLTPAPLHSLYILDISSGRMKKRVEGQYGASFEPPNDGRELVTWSTNPNHQGLVTVVHDPHTHSEIDVPLLTPLPPPVSTDPSNYFYTSQSAPLPTSSLSTLSGWAGGYKYDEIWQSQTSSAANAMASAPTPAYEAPGWEAHQLQLNHSDLYFSSDDWDRIEVNHEEDRHIGRRS</sequence>
<dbReference type="RefSeq" id="XP_001877666.1">
    <property type="nucleotide sequence ID" value="XM_001877631.1"/>
</dbReference>
<dbReference type="GeneID" id="6073071"/>
<reference evidence="1 2" key="1">
    <citation type="journal article" date="2008" name="Nature">
        <title>The genome of Laccaria bicolor provides insights into mycorrhizal symbiosis.</title>
        <authorList>
            <person name="Martin F."/>
            <person name="Aerts A."/>
            <person name="Ahren D."/>
            <person name="Brun A."/>
            <person name="Danchin E.G.J."/>
            <person name="Duchaussoy F."/>
            <person name="Gibon J."/>
            <person name="Kohler A."/>
            <person name="Lindquist E."/>
            <person name="Pereda V."/>
            <person name="Salamov A."/>
            <person name="Shapiro H.J."/>
            <person name="Wuyts J."/>
            <person name="Blaudez D."/>
            <person name="Buee M."/>
            <person name="Brokstein P."/>
            <person name="Canbaeck B."/>
            <person name="Cohen D."/>
            <person name="Courty P.E."/>
            <person name="Coutinho P.M."/>
            <person name="Delaruelle C."/>
            <person name="Detter J.C."/>
            <person name="Deveau A."/>
            <person name="DiFazio S."/>
            <person name="Duplessis S."/>
            <person name="Fraissinet-Tachet L."/>
            <person name="Lucic E."/>
            <person name="Frey-Klett P."/>
            <person name="Fourrey C."/>
            <person name="Feussner I."/>
            <person name="Gay G."/>
            <person name="Grimwood J."/>
            <person name="Hoegger P.J."/>
            <person name="Jain P."/>
            <person name="Kilaru S."/>
            <person name="Labbe J."/>
            <person name="Lin Y.C."/>
            <person name="Legue V."/>
            <person name="Le Tacon F."/>
            <person name="Marmeisse R."/>
            <person name="Melayah D."/>
            <person name="Montanini B."/>
            <person name="Muratet M."/>
            <person name="Nehls U."/>
            <person name="Niculita-Hirzel H."/>
            <person name="Oudot-Le Secq M.P."/>
            <person name="Peter M."/>
            <person name="Quesneville H."/>
            <person name="Rajashekar B."/>
            <person name="Reich M."/>
            <person name="Rouhier N."/>
            <person name="Schmutz J."/>
            <person name="Yin T."/>
            <person name="Chalot M."/>
            <person name="Henrissat B."/>
            <person name="Kuees U."/>
            <person name="Lucas S."/>
            <person name="Van de Peer Y."/>
            <person name="Podila G.K."/>
            <person name="Polle A."/>
            <person name="Pukkila P.J."/>
            <person name="Richardson P.M."/>
            <person name="Rouze P."/>
            <person name="Sanders I.R."/>
            <person name="Stajich J.E."/>
            <person name="Tunlid A."/>
            <person name="Tuskan G."/>
            <person name="Grigoriev I.V."/>
        </authorList>
    </citation>
    <scope>NUCLEOTIDE SEQUENCE [LARGE SCALE GENOMIC DNA]</scope>
    <source>
        <strain evidence="2">S238N-H82 / ATCC MYA-4686</strain>
    </source>
</reference>
<evidence type="ECO:0000313" key="1">
    <source>
        <dbReference type="EMBL" id="EDR11769.1"/>
    </source>
</evidence>
<keyword evidence="2" id="KW-1185">Reference proteome</keyword>
<name>B0D054_LACBS</name>
<accession>B0D054</accession>
<dbReference type="EMBL" id="DS547095">
    <property type="protein sequence ID" value="EDR11769.1"/>
    <property type="molecule type" value="Genomic_DNA"/>
</dbReference>
<proteinExistence type="predicted"/>
<dbReference type="InParanoid" id="B0D054"/>
<gene>
    <name evidence="1" type="ORF">LACBIDRAFT_323950</name>
</gene>
<dbReference type="Proteomes" id="UP000001194">
    <property type="component" value="Unassembled WGS sequence"/>
</dbReference>
<dbReference type="AlphaFoldDB" id="B0D054"/>
<protein>
    <submittedName>
        <fullName evidence="1">Predicted protein</fullName>
    </submittedName>
</protein>
<dbReference type="HOGENOM" id="CLU_1366447_0_0_1"/>
<dbReference type="KEGG" id="lbc:LACBIDRAFT_323950"/>
<organism evidence="2">
    <name type="scientific">Laccaria bicolor (strain S238N-H82 / ATCC MYA-4686)</name>
    <name type="common">Bicoloured deceiver</name>
    <name type="synonym">Laccaria laccata var. bicolor</name>
    <dbReference type="NCBI Taxonomy" id="486041"/>
    <lineage>
        <taxon>Eukaryota</taxon>
        <taxon>Fungi</taxon>
        <taxon>Dikarya</taxon>
        <taxon>Basidiomycota</taxon>
        <taxon>Agaricomycotina</taxon>
        <taxon>Agaricomycetes</taxon>
        <taxon>Agaricomycetidae</taxon>
        <taxon>Agaricales</taxon>
        <taxon>Agaricineae</taxon>
        <taxon>Hydnangiaceae</taxon>
        <taxon>Laccaria</taxon>
    </lineage>
</organism>